<evidence type="ECO:0000313" key="4">
    <source>
        <dbReference type="Proteomes" id="UP000614469"/>
    </source>
</evidence>
<sequence length="113" mass="13327">MFNKSVESLIQEAIARGDFENLPNKGKPIDLTEYFNTPEEFRMATSILRNAGVKPPEVELLRKIAELKNQLAACQDNDQHSYEHRQVKIRERIEMLQIEFNIAMERIQQQRRK</sequence>
<feature type="coiled-coil region" evidence="1">
    <location>
        <begin position="57"/>
        <end position="113"/>
    </location>
</feature>
<keyword evidence="1" id="KW-0175">Coiled coil</keyword>
<comment type="caution">
    <text evidence="3">The sequence shown here is derived from an EMBL/GenBank/DDBJ whole genome shotgun (WGS) entry which is preliminary data.</text>
</comment>
<evidence type="ECO:0000256" key="1">
    <source>
        <dbReference type="SAM" id="Coils"/>
    </source>
</evidence>
<reference evidence="3 4" key="1">
    <citation type="submission" date="2020-08" db="EMBL/GenBank/DDBJ databases">
        <title>Bridging the membrane lipid divide: bacteria of the FCB group superphylum have the potential to synthesize archaeal ether lipids.</title>
        <authorList>
            <person name="Villanueva L."/>
            <person name="Von Meijenfeldt F.A.B."/>
            <person name="Westbye A.B."/>
            <person name="Yadav S."/>
            <person name="Hopmans E.C."/>
            <person name="Dutilh B.E."/>
            <person name="Sinninghe Damste J.S."/>
        </authorList>
    </citation>
    <scope>NUCLEOTIDE SEQUENCE [LARGE SCALE GENOMIC DNA]</scope>
    <source>
        <strain evidence="3">NIOZ-UU36</strain>
    </source>
</reference>
<evidence type="ECO:0000259" key="2">
    <source>
        <dbReference type="Pfam" id="PF09350"/>
    </source>
</evidence>
<dbReference type="InterPro" id="IPR018961">
    <property type="entry name" value="DnaJ_homolog_subfam-C_membr-28"/>
</dbReference>
<gene>
    <name evidence="3" type="ORF">H8E29_03630</name>
</gene>
<dbReference type="InterPro" id="IPR052573">
    <property type="entry name" value="DnaJ_C_subfamily_28"/>
</dbReference>
<proteinExistence type="predicted"/>
<dbReference type="Pfam" id="PF09350">
    <property type="entry name" value="DJC28_CD"/>
    <property type="match status" value="1"/>
</dbReference>
<dbReference type="PANTHER" id="PTHR39158:SF1">
    <property type="entry name" value="DNAJ HOMOLOG SUBFAMILY C MEMBER 28"/>
    <property type="match status" value="1"/>
</dbReference>
<protein>
    <submittedName>
        <fullName evidence="3">DUF1992 domain-containing protein</fullName>
    </submittedName>
</protein>
<dbReference type="PANTHER" id="PTHR39158">
    <property type="entry name" value="OS08G0560600 PROTEIN"/>
    <property type="match status" value="1"/>
</dbReference>
<organism evidence="3 4">
    <name type="scientific">Candidatus Desulfolinea nitratireducens</name>
    <dbReference type="NCBI Taxonomy" id="2841698"/>
    <lineage>
        <taxon>Bacteria</taxon>
        <taxon>Bacillati</taxon>
        <taxon>Chloroflexota</taxon>
        <taxon>Anaerolineae</taxon>
        <taxon>Anaerolineales</taxon>
        <taxon>Anaerolineales incertae sedis</taxon>
        <taxon>Candidatus Desulfolinea</taxon>
    </lineage>
</organism>
<dbReference type="Proteomes" id="UP000614469">
    <property type="component" value="Unassembled WGS sequence"/>
</dbReference>
<dbReference type="EMBL" id="JACNJN010000060">
    <property type="protein sequence ID" value="MBC8334333.1"/>
    <property type="molecule type" value="Genomic_DNA"/>
</dbReference>
<accession>A0A8J6TE99</accession>
<evidence type="ECO:0000313" key="3">
    <source>
        <dbReference type="EMBL" id="MBC8334333.1"/>
    </source>
</evidence>
<dbReference type="AlphaFoldDB" id="A0A8J6TE99"/>
<feature type="domain" description="DnaJ homologue subfamily C member 28 conserved" evidence="2">
    <location>
        <begin position="6"/>
        <end position="72"/>
    </location>
</feature>
<name>A0A8J6TE99_9CHLR</name>